<accession>A0A1T4PH39</accession>
<evidence type="ECO:0000256" key="4">
    <source>
        <dbReference type="ARBA" id="ARBA00022801"/>
    </source>
</evidence>
<keyword evidence="1 10" id="KW-0540">Nuclease</keyword>
<evidence type="ECO:0000256" key="6">
    <source>
        <dbReference type="ARBA" id="ARBA00023118"/>
    </source>
</evidence>
<comment type="cofactor">
    <cofactor evidence="10">
        <name>Mg(2+)</name>
        <dbReference type="ChEBI" id="CHEBI:18420"/>
    </cofactor>
    <cofactor evidence="10">
        <name>Mn(2+)</name>
        <dbReference type="ChEBI" id="CHEBI:29035"/>
    </cofactor>
</comment>
<dbReference type="AlphaFoldDB" id="A0A1T4PH39"/>
<proteinExistence type="inferred from homology"/>
<comment type="subunit">
    <text evidence="9 10">Homodimer, forms a heterotetramer with a Cas2 homodimer.</text>
</comment>
<dbReference type="Gene3D" id="3.100.10.20">
    <property type="entry name" value="CRISPR-associated endonuclease Cas1, N-terminal domain"/>
    <property type="match status" value="1"/>
</dbReference>
<organism evidence="11 12">
    <name type="scientific">Selenihalanaerobacter shriftii</name>
    <dbReference type="NCBI Taxonomy" id="142842"/>
    <lineage>
        <taxon>Bacteria</taxon>
        <taxon>Bacillati</taxon>
        <taxon>Bacillota</taxon>
        <taxon>Clostridia</taxon>
        <taxon>Halanaerobiales</taxon>
        <taxon>Halobacteroidaceae</taxon>
        <taxon>Selenihalanaerobacter</taxon>
    </lineage>
</organism>
<dbReference type="GO" id="GO:0051607">
    <property type="term" value="P:defense response to virus"/>
    <property type="evidence" value="ECO:0007669"/>
    <property type="project" value="UniProtKB-UniRule"/>
</dbReference>
<dbReference type="EC" id="3.1.-.-" evidence="10"/>
<evidence type="ECO:0000313" key="11">
    <source>
        <dbReference type="EMBL" id="SJZ90809.1"/>
    </source>
</evidence>
<keyword evidence="3 10" id="KW-0255">Endonuclease</keyword>
<keyword evidence="8 10" id="KW-0464">Manganese</keyword>
<evidence type="ECO:0000256" key="10">
    <source>
        <dbReference type="HAMAP-Rule" id="MF_01470"/>
    </source>
</evidence>
<dbReference type="HAMAP" id="MF_01470">
    <property type="entry name" value="Cas1"/>
    <property type="match status" value="1"/>
</dbReference>
<evidence type="ECO:0000256" key="2">
    <source>
        <dbReference type="ARBA" id="ARBA00022723"/>
    </source>
</evidence>
<dbReference type="RefSeq" id="WP_078810609.1">
    <property type="nucleotide sequence ID" value="NZ_FUWM01000019.1"/>
</dbReference>
<evidence type="ECO:0000256" key="8">
    <source>
        <dbReference type="ARBA" id="ARBA00023211"/>
    </source>
</evidence>
<evidence type="ECO:0000256" key="1">
    <source>
        <dbReference type="ARBA" id="ARBA00022722"/>
    </source>
</evidence>
<keyword evidence="2 10" id="KW-0479">Metal-binding</keyword>
<dbReference type="GO" id="GO:0043571">
    <property type="term" value="P:maintenance of CRISPR repeat elements"/>
    <property type="evidence" value="ECO:0007669"/>
    <property type="project" value="UniProtKB-UniRule"/>
</dbReference>
<dbReference type="Pfam" id="PF01867">
    <property type="entry name" value="Cas_Cas1"/>
    <property type="match status" value="1"/>
</dbReference>
<evidence type="ECO:0000256" key="5">
    <source>
        <dbReference type="ARBA" id="ARBA00022842"/>
    </source>
</evidence>
<dbReference type="EMBL" id="FUWM01000019">
    <property type="protein sequence ID" value="SJZ90809.1"/>
    <property type="molecule type" value="Genomic_DNA"/>
</dbReference>
<name>A0A1T4PH39_9FIRM</name>
<protein>
    <recommendedName>
        <fullName evidence="10">CRISPR-associated endonuclease Cas1</fullName>
        <ecNumber evidence="10">3.1.-.-</ecNumber>
    </recommendedName>
</protein>
<dbReference type="GO" id="GO:0016787">
    <property type="term" value="F:hydrolase activity"/>
    <property type="evidence" value="ECO:0007669"/>
    <property type="project" value="UniProtKB-KW"/>
</dbReference>
<evidence type="ECO:0000313" key="12">
    <source>
        <dbReference type="Proteomes" id="UP000190625"/>
    </source>
</evidence>
<sequence>MGSESLVVSDYGIFIGKKSQRVVLKKDKKIIEEIPLFKLKEILVTTSGVSLSSDVIQECAKAGVQIDFVTYTGEHLAKVSSSAMGGTIKTRREQILAYEDKRGVDLAITFANGKIDNQVILLKYLAKYRKRKDKAQYKLIYEQIDKIENIKEGLRDIKGKNVDDVRQFILSIEGRSAKEYWQAVKEVLPEEIEFPGRKTQGATDLINSLLNYGYGILYSRVSAAILRAGLDLYAGFLHADRPGKPSLALDLIEEFRQTIVDRTVIGLLNQGMKFKIQDGRIADEDRKKFANKILKRLKSKERYKSKKYRLEVILQQQARKVASHVRKDKIYTPFISGW</sequence>
<keyword evidence="6 10" id="KW-0051">Antiviral defense</keyword>
<keyword evidence="4 10" id="KW-0378">Hydrolase</keyword>
<dbReference type="STRING" id="142842.SAMN02745118_02160"/>
<comment type="function">
    <text evidence="10">CRISPR (clustered regularly interspaced short palindromic repeat), is an adaptive immune system that provides protection against mobile genetic elements (viruses, transposable elements and conjugative plasmids). CRISPR clusters contain spacers, sequences complementary to antecedent mobile elements, and target invading nucleic acids. CRISPR clusters are transcribed and processed into CRISPR RNA (crRNA). Acts as a dsDNA endonuclease. Involved in the integration of spacer DNA into the CRISPR cassette.</text>
</comment>
<dbReference type="OrthoDB" id="9803119at2"/>
<dbReference type="GO" id="GO:0046872">
    <property type="term" value="F:metal ion binding"/>
    <property type="evidence" value="ECO:0007669"/>
    <property type="project" value="UniProtKB-UniRule"/>
</dbReference>
<dbReference type="NCBIfam" id="TIGR00287">
    <property type="entry name" value="cas1"/>
    <property type="match status" value="1"/>
</dbReference>
<dbReference type="GO" id="GO:0004519">
    <property type="term" value="F:endonuclease activity"/>
    <property type="evidence" value="ECO:0007669"/>
    <property type="project" value="UniProtKB-UniRule"/>
</dbReference>
<evidence type="ECO:0000256" key="3">
    <source>
        <dbReference type="ARBA" id="ARBA00022759"/>
    </source>
</evidence>
<keyword evidence="7 10" id="KW-0238">DNA-binding</keyword>
<dbReference type="GO" id="GO:0003677">
    <property type="term" value="F:DNA binding"/>
    <property type="evidence" value="ECO:0007669"/>
    <property type="project" value="UniProtKB-KW"/>
</dbReference>
<feature type="binding site" evidence="10">
    <location>
        <position position="173"/>
    </location>
    <ligand>
        <name>Mn(2+)</name>
        <dbReference type="ChEBI" id="CHEBI:29035"/>
    </ligand>
</feature>
<dbReference type="InterPro" id="IPR050646">
    <property type="entry name" value="Cas1"/>
</dbReference>
<comment type="similarity">
    <text evidence="10">Belongs to the CRISPR-associated endonuclease Cas1 family.</text>
</comment>
<feature type="binding site" evidence="10">
    <location>
        <position position="253"/>
    </location>
    <ligand>
        <name>Mn(2+)</name>
        <dbReference type="ChEBI" id="CHEBI:29035"/>
    </ligand>
</feature>
<dbReference type="PANTHER" id="PTHR34353">
    <property type="entry name" value="CRISPR-ASSOCIATED ENDONUCLEASE CAS1 1"/>
    <property type="match status" value="1"/>
</dbReference>
<keyword evidence="12" id="KW-1185">Reference proteome</keyword>
<keyword evidence="5 10" id="KW-0460">Magnesium</keyword>
<dbReference type="InterPro" id="IPR042211">
    <property type="entry name" value="CRISPR-assoc_Cas1_N"/>
</dbReference>
<dbReference type="Proteomes" id="UP000190625">
    <property type="component" value="Unassembled WGS sequence"/>
</dbReference>
<evidence type="ECO:0000256" key="7">
    <source>
        <dbReference type="ARBA" id="ARBA00023125"/>
    </source>
</evidence>
<dbReference type="Gene3D" id="1.20.120.920">
    <property type="entry name" value="CRISPR-associated endonuclease Cas1, C-terminal domain"/>
    <property type="match status" value="1"/>
</dbReference>
<dbReference type="InterPro" id="IPR002729">
    <property type="entry name" value="CRISPR-assoc_Cas1"/>
</dbReference>
<gene>
    <name evidence="10" type="primary">cas1</name>
    <name evidence="11" type="ORF">SAMN02745118_02160</name>
</gene>
<dbReference type="CDD" id="cd09634">
    <property type="entry name" value="Cas1_I-II-III"/>
    <property type="match status" value="1"/>
</dbReference>
<evidence type="ECO:0000256" key="9">
    <source>
        <dbReference type="ARBA" id="ARBA00038592"/>
    </source>
</evidence>
<dbReference type="PANTHER" id="PTHR34353:SF2">
    <property type="entry name" value="CRISPR-ASSOCIATED ENDONUCLEASE CAS1 1"/>
    <property type="match status" value="1"/>
</dbReference>
<dbReference type="InterPro" id="IPR042206">
    <property type="entry name" value="CRISPR-assoc_Cas1_C"/>
</dbReference>
<feature type="binding site" evidence="10">
    <location>
        <position position="238"/>
    </location>
    <ligand>
        <name>Mn(2+)</name>
        <dbReference type="ChEBI" id="CHEBI:29035"/>
    </ligand>
</feature>
<reference evidence="12" key="1">
    <citation type="submission" date="2017-02" db="EMBL/GenBank/DDBJ databases">
        <authorList>
            <person name="Varghese N."/>
            <person name="Submissions S."/>
        </authorList>
    </citation>
    <scope>NUCLEOTIDE SEQUENCE [LARGE SCALE GENOMIC DNA]</scope>
    <source>
        <strain evidence="12">ATCC BAA-73</strain>
    </source>
</reference>